<dbReference type="InterPro" id="IPR001279">
    <property type="entry name" value="Metallo-B-lactamas"/>
</dbReference>
<evidence type="ECO:0000259" key="1">
    <source>
        <dbReference type="SMART" id="SM00849"/>
    </source>
</evidence>
<dbReference type="InterPro" id="IPR050855">
    <property type="entry name" value="NDM-1-like"/>
</dbReference>
<sequence length="227" mass="24444">MKKIANGIASLDLSMAIGDHQMVIHPALLWDDKDVILVDTGMPGMLPAIRAEMEQVGVPFARLSKVILTHQDFDHIGGLPEILATAERPIEVLAHELDKPYIEGEKPLIKHDPARGTPPSAKVDAVIGDGDVLPYVGGLTVIFTPGHTPGHISLYHAEHKTLITGDAIIANDGELVGPNESFTPDLPLAWKSIARFATFDVETALCYHGGICDKAVNEQFAKLANRA</sequence>
<dbReference type="CDD" id="cd07721">
    <property type="entry name" value="yflN-like_MBL-fold"/>
    <property type="match status" value="1"/>
</dbReference>
<gene>
    <name evidence="2" type="ORF">ACFSB2_25985</name>
</gene>
<proteinExistence type="predicted"/>
<dbReference type="RefSeq" id="WP_377946119.1">
    <property type="nucleotide sequence ID" value="NZ_JBHUCX010000100.1"/>
</dbReference>
<accession>A0ABW4JRB7</accession>
<dbReference type="Pfam" id="PF00753">
    <property type="entry name" value="Lactamase_B"/>
    <property type="match status" value="1"/>
</dbReference>
<dbReference type="PANTHER" id="PTHR42951">
    <property type="entry name" value="METALLO-BETA-LACTAMASE DOMAIN-CONTAINING"/>
    <property type="match status" value="1"/>
</dbReference>
<comment type="caution">
    <text evidence="2">The sequence shown here is derived from an EMBL/GenBank/DDBJ whole genome shotgun (WGS) entry which is preliminary data.</text>
</comment>
<dbReference type="EMBL" id="JBHUCX010000100">
    <property type="protein sequence ID" value="MFD1678123.1"/>
    <property type="molecule type" value="Genomic_DNA"/>
</dbReference>
<dbReference type="SMART" id="SM00849">
    <property type="entry name" value="Lactamase_B"/>
    <property type="match status" value="1"/>
</dbReference>
<protein>
    <submittedName>
        <fullName evidence="2">MBL fold metallo-hydrolase</fullName>
    </submittedName>
</protein>
<keyword evidence="3" id="KW-1185">Reference proteome</keyword>
<dbReference type="Proteomes" id="UP001597079">
    <property type="component" value="Unassembled WGS sequence"/>
</dbReference>
<name>A0ABW4JRB7_9BACL</name>
<dbReference type="PANTHER" id="PTHR42951:SF15">
    <property type="entry name" value="METALLO-BETA-LACTAMASE SUPERFAMILY PROTEIN"/>
    <property type="match status" value="1"/>
</dbReference>
<evidence type="ECO:0000313" key="2">
    <source>
        <dbReference type="EMBL" id="MFD1678123.1"/>
    </source>
</evidence>
<organism evidence="2 3">
    <name type="scientific">Alicyclobacillus fodiniaquatilis</name>
    <dbReference type="NCBI Taxonomy" id="1661150"/>
    <lineage>
        <taxon>Bacteria</taxon>
        <taxon>Bacillati</taxon>
        <taxon>Bacillota</taxon>
        <taxon>Bacilli</taxon>
        <taxon>Bacillales</taxon>
        <taxon>Alicyclobacillaceae</taxon>
        <taxon>Alicyclobacillus</taxon>
    </lineage>
</organism>
<evidence type="ECO:0000313" key="3">
    <source>
        <dbReference type="Proteomes" id="UP001597079"/>
    </source>
</evidence>
<reference evidence="3" key="1">
    <citation type="journal article" date="2019" name="Int. J. Syst. Evol. Microbiol.">
        <title>The Global Catalogue of Microorganisms (GCM) 10K type strain sequencing project: providing services to taxonomists for standard genome sequencing and annotation.</title>
        <authorList>
            <consortium name="The Broad Institute Genomics Platform"/>
            <consortium name="The Broad Institute Genome Sequencing Center for Infectious Disease"/>
            <person name="Wu L."/>
            <person name="Ma J."/>
        </authorList>
    </citation>
    <scope>NUCLEOTIDE SEQUENCE [LARGE SCALE GENOMIC DNA]</scope>
    <source>
        <strain evidence="3">CGMCC 1.12286</strain>
    </source>
</reference>
<dbReference type="InterPro" id="IPR036866">
    <property type="entry name" value="RibonucZ/Hydroxyglut_hydro"/>
</dbReference>
<feature type="domain" description="Metallo-beta-lactamase" evidence="1">
    <location>
        <begin position="23"/>
        <end position="208"/>
    </location>
</feature>
<dbReference type="SUPFAM" id="SSF56281">
    <property type="entry name" value="Metallo-hydrolase/oxidoreductase"/>
    <property type="match status" value="1"/>
</dbReference>
<dbReference type="Gene3D" id="3.60.15.10">
    <property type="entry name" value="Ribonuclease Z/Hydroxyacylglutathione hydrolase-like"/>
    <property type="match status" value="1"/>
</dbReference>